<dbReference type="CDD" id="cd04301">
    <property type="entry name" value="NAT_SF"/>
    <property type="match status" value="1"/>
</dbReference>
<dbReference type="InterPro" id="IPR016181">
    <property type="entry name" value="Acyl_CoA_acyltransferase"/>
</dbReference>
<name>A0ABQ4FUN3_9ACTN</name>
<evidence type="ECO:0000313" key="4">
    <source>
        <dbReference type="EMBL" id="GIH38477.1"/>
    </source>
</evidence>
<dbReference type="InterPro" id="IPR000182">
    <property type="entry name" value="GNAT_dom"/>
</dbReference>
<feature type="domain" description="N-acetyltransferase" evidence="3">
    <location>
        <begin position="161"/>
        <end position="310"/>
    </location>
</feature>
<reference evidence="4 5" key="1">
    <citation type="submission" date="2021-01" db="EMBL/GenBank/DDBJ databases">
        <title>Whole genome shotgun sequence of Microbispora corallina NBRC 16416.</title>
        <authorList>
            <person name="Komaki H."/>
            <person name="Tamura T."/>
        </authorList>
    </citation>
    <scope>NUCLEOTIDE SEQUENCE [LARGE SCALE GENOMIC DNA]</scope>
    <source>
        <strain evidence="4 5">NBRC 16416</strain>
    </source>
</reference>
<dbReference type="Gene3D" id="3.40.630.30">
    <property type="match status" value="1"/>
</dbReference>
<evidence type="ECO:0000256" key="2">
    <source>
        <dbReference type="ARBA" id="ARBA00023315"/>
    </source>
</evidence>
<organism evidence="4 5">
    <name type="scientific">Microbispora corallina</name>
    <dbReference type="NCBI Taxonomy" id="83302"/>
    <lineage>
        <taxon>Bacteria</taxon>
        <taxon>Bacillati</taxon>
        <taxon>Actinomycetota</taxon>
        <taxon>Actinomycetes</taxon>
        <taxon>Streptosporangiales</taxon>
        <taxon>Streptosporangiaceae</taxon>
        <taxon>Microbispora</taxon>
    </lineage>
</organism>
<dbReference type="InterPro" id="IPR050832">
    <property type="entry name" value="Bact_Acetyltransf"/>
</dbReference>
<accession>A0ABQ4FUN3</accession>
<dbReference type="SUPFAM" id="SSF55729">
    <property type="entry name" value="Acyl-CoA N-acyltransferases (Nat)"/>
    <property type="match status" value="2"/>
</dbReference>
<gene>
    <name evidence="4" type="ORF">Mco01_14770</name>
</gene>
<comment type="caution">
    <text evidence="4">The sequence shown here is derived from an EMBL/GenBank/DDBJ whole genome shotgun (WGS) entry which is preliminary data.</text>
</comment>
<evidence type="ECO:0000259" key="3">
    <source>
        <dbReference type="PROSITE" id="PS51186"/>
    </source>
</evidence>
<protein>
    <recommendedName>
        <fullName evidence="3">N-acetyltransferase domain-containing protein</fullName>
    </recommendedName>
</protein>
<dbReference type="PROSITE" id="PS51186">
    <property type="entry name" value="GNAT"/>
    <property type="match status" value="1"/>
</dbReference>
<keyword evidence="5" id="KW-1185">Reference proteome</keyword>
<evidence type="ECO:0000256" key="1">
    <source>
        <dbReference type="ARBA" id="ARBA00022679"/>
    </source>
</evidence>
<dbReference type="EMBL" id="BOOC01000003">
    <property type="protein sequence ID" value="GIH38477.1"/>
    <property type="molecule type" value="Genomic_DNA"/>
</dbReference>
<dbReference type="RefSeq" id="WP_204056051.1">
    <property type="nucleotide sequence ID" value="NZ_BAAAGP010000005.1"/>
</dbReference>
<keyword evidence="2" id="KW-0012">Acyltransferase</keyword>
<keyword evidence="1" id="KW-0808">Transferase</keyword>
<proteinExistence type="predicted"/>
<sequence length="310" mass="33669">MNDNDTAFEVRRPELGDAPAIHALVAAHDIEVTGKPDWTLADIADTLAELDLARDSWVVVNGSHVAGWGHARRKGGSADVEIDVQTAHPWAAKWLWDAVLDRAGRLAREAGHPAARVEISLYAEDAVMRAAAGERGFAPATSFHRMRIDHDGARPLFLPGVTVEQGSPDAGQVMTAAHAVHQEAFAEHFGFQPQTFDAWADQMEASSANDWHQLMVARVHGEPAAMLLGTNHFVEDENCGYVRTLAVRPAFRGRGLGRLMLSRAFAADEARGRVGTILHVDSNNTTPALGLYLSAGMRPVLVIDVWRTTV</sequence>
<evidence type="ECO:0000313" key="5">
    <source>
        <dbReference type="Proteomes" id="UP000603904"/>
    </source>
</evidence>
<dbReference type="Proteomes" id="UP000603904">
    <property type="component" value="Unassembled WGS sequence"/>
</dbReference>
<dbReference type="Pfam" id="PF00583">
    <property type="entry name" value="Acetyltransf_1"/>
    <property type="match status" value="1"/>
</dbReference>
<dbReference type="PANTHER" id="PTHR43877">
    <property type="entry name" value="AMINOALKYLPHOSPHONATE N-ACETYLTRANSFERASE-RELATED-RELATED"/>
    <property type="match status" value="1"/>
</dbReference>